<dbReference type="Gene3D" id="3.10.20.90">
    <property type="entry name" value="Phosphatidylinositol 3-kinase Catalytic Subunit, Chain A, domain 1"/>
    <property type="match status" value="1"/>
</dbReference>
<dbReference type="InterPro" id="IPR000299">
    <property type="entry name" value="FERM_domain"/>
</dbReference>
<feature type="compositionally biased region" description="Gly residues" evidence="1">
    <location>
        <begin position="285"/>
        <end position="299"/>
    </location>
</feature>
<accession>A0ABV0MTC0</accession>
<dbReference type="InterPro" id="IPR019749">
    <property type="entry name" value="Band_41_domain"/>
</dbReference>
<dbReference type="PANTHER" id="PTHR46049:SF9">
    <property type="entry name" value="MYOSIN X,-LIKE 1"/>
    <property type="match status" value="1"/>
</dbReference>
<dbReference type="Gene3D" id="1.20.80.10">
    <property type="match status" value="1"/>
</dbReference>
<gene>
    <name evidence="3" type="ORF">GOODEAATRI_016665</name>
</gene>
<dbReference type="Gene3D" id="2.30.29.30">
    <property type="entry name" value="Pleckstrin-homology domain (PH domain)/Phosphotyrosine-binding domain (PTB)"/>
    <property type="match status" value="2"/>
</dbReference>
<keyword evidence="4" id="KW-1185">Reference proteome</keyword>
<dbReference type="PANTHER" id="PTHR46049">
    <property type="entry name" value="AGAP003327-PA"/>
    <property type="match status" value="1"/>
</dbReference>
<dbReference type="InterPro" id="IPR011993">
    <property type="entry name" value="PH-like_dom_sf"/>
</dbReference>
<protein>
    <recommendedName>
        <fullName evidence="2">FERM domain-containing protein</fullName>
    </recommendedName>
</protein>
<dbReference type="CDD" id="cd14473">
    <property type="entry name" value="FERM_B-lobe"/>
    <property type="match status" value="1"/>
</dbReference>
<dbReference type="InterPro" id="IPR001849">
    <property type="entry name" value="PH_domain"/>
</dbReference>
<evidence type="ECO:0000259" key="2">
    <source>
        <dbReference type="PROSITE" id="PS50057"/>
    </source>
</evidence>
<feature type="region of interest" description="Disordered" evidence="1">
    <location>
        <begin position="285"/>
        <end position="326"/>
    </location>
</feature>
<dbReference type="InterPro" id="IPR014352">
    <property type="entry name" value="FERM/acyl-CoA-bd_prot_sf"/>
</dbReference>
<dbReference type="SUPFAM" id="SSF47031">
    <property type="entry name" value="Second domain of FERM"/>
    <property type="match status" value="1"/>
</dbReference>
<dbReference type="Pfam" id="PF00169">
    <property type="entry name" value="PH"/>
    <property type="match status" value="1"/>
</dbReference>
<dbReference type="SUPFAM" id="SSF50729">
    <property type="entry name" value="PH domain-like"/>
    <property type="match status" value="1"/>
</dbReference>
<evidence type="ECO:0000313" key="3">
    <source>
        <dbReference type="EMBL" id="MEQ2162131.1"/>
    </source>
</evidence>
<evidence type="ECO:0000313" key="4">
    <source>
        <dbReference type="Proteomes" id="UP001476798"/>
    </source>
</evidence>
<sequence length="447" mass="50045">MNIGAGLGGWLHKEMKTNAKSTSLKLKKRWFVLTHNSLDYYKSSEKNSSKMGTLVLNSLCSVIQPDERVHRETVHRQQGYASLQDEAVRVFNSLQEMETLADTVPIIQGILQTCQDLRPLRDEVVEKLIRGLAMEDSKNLFSLFEHNTFTDRALESRVIVADVLAKFERLAGSEEDEEEGEWKLYFKLYCFLDVESMPKEGVEFAFMFEQAHESLISGHFPASEETLQHLAALRLQYLHGDGAGRAGWSLGSVYPIGRLRNRILQSTKPGVGAAGGAGSRGSGGIGDVIGTIGGQGGTGSSIEKRKTPTFRDSSLRKSKTGSLKKQKVEGEQRLEMWVKEETSATRTSILEKWARLQGIPQHQAMLKYMSIIKEWPGYGSTLFDVERGEPKPLETFQYEHITFFGASQPCTYKIIVDEREMYFETPQVRFLGLTASTIPVGPPTKHA</sequence>
<name>A0ABV0MTC0_9TELE</name>
<feature type="compositionally biased region" description="Basic residues" evidence="1">
    <location>
        <begin position="316"/>
        <end position="325"/>
    </location>
</feature>
<proteinExistence type="predicted"/>
<dbReference type="EMBL" id="JAHRIO010011299">
    <property type="protein sequence ID" value="MEQ2162131.1"/>
    <property type="molecule type" value="Genomic_DNA"/>
</dbReference>
<dbReference type="Pfam" id="PF00373">
    <property type="entry name" value="FERM_M"/>
    <property type="match status" value="1"/>
</dbReference>
<reference evidence="3 4" key="1">
    <citation type="submission" date="2021-06" db="EMBL/GenBank/DDBJ databases">
        <authorList>
            <person name="Palmer J.M."/>
        </authorList>
    </citation>
    <scope>NUCLEOTIDE SEQUENCE [LARGE SCALE GENOMIC DNA]</scope>
    <source>
        <strain evidence="3 4">GA_2019</strain>
        <tissue evidence="3">Muscle</tissue>
    </source>
</reference>
<evidence type="ECO:0000256" key="1">
    <source>
        <dbReference type="SAM" id="MobiDB-lite"/>
    </source>
</evidence>
<dbReference type="SMART" id="SM00295">
    <property type="entry name" value="B41"/>
    <property type="match status" value="1"/>
</dbReference>
<dbReference type="InterPro" id="IPR035963">
    <property type="entry name" value="FERM_2"/>
</dbReference>
<dbReference type="InterPro" id="IPR051724">
    <property type="entry name" value="Actin_motor_Myosin"/>
</dbReference>
<dbReference type="InterPro" id="IPR019748">
    <property type="entry name" value="FERM_central"/>
</dbReference>
<organism evidence="3 4">
    <name type="scientific">Goodea atripinnis</name>
    <dbReference type="NCBI Taxonomy" id="208336"/>
    <lineage>
        <taxon>Eukaryota</taxon>
        <taxon>Metazoa</taxon>
        <taxon>Chordata</taxon>
        <taxon>Craniata</taxon>
        <taxon>Vertebrata</taxon>
        <taxon>Euteleostomi</taxon>
        <taxon>Actinopterygii</taxon>
        <taxon>Neopterygii</taxon>
        <taxon>Teleostei</taxon>
        <taxon>Neoteleostei</taxon>
        <taxon>Acanthomorphata</taxon>
        <taxon>Ovalentaria</taxon>
        <taxon>Atherinomorphae</taxon>
        <taxon>Cyprinodontiformes</taxon>
        <taxon>Goodeidae</taxon>
        <taxon>Goodea</taxon>
    </lineage>
</organism>
<feature type="domain" description="FERM" evidence="2">
    <location>
        <begin position="100"/>
        <end position="447"/>
    </location>
</feature>
<comment type="caution">
    <text evidence="3">The sequence shown here is derived from an EMBL/GenBank/DDBJ whole genome shotgun (WGS) entry which is preliminary data.</text>
</comment>
<dbReference type="PROSITE" id="PS50057">
    <property type="entry name" value="FERM_3"/>
    <property type="match status" value="1"/>
</dbReference>
<dbReference type="Pfam" id="PF21989">
    <property type="entry name" value="RA_2"/>
    <property type="match status" value="1"/>
</dbReference>
<dbReference type="Proteomes" id="UP001476798">
    <property type="component" value="Unassembled WGS sequence"/>
</dbReference>